<evidence type="ECO:0000313" key="7">
    <source>
        <dbReference type="Proteomes" id="UP001061862"/>
    </source>
</evidence>
<evidence type="ECO:0000256" key="1">
    <source>
        <dbReference type="ARBA" id="ARBA00004167"/>
    </source>
</evidence>
<name>A0ABY6C7V6_9HYPH</name>
<dbReference type="InterPro" id="IPR007452">
    <property type="entry name" value="TamB_C"/>
</dbReference>
<dbReference type="PANTHER" id="PTHR36985">
    <property type="entry name" value="TRANSLOCATION AND ASSEMBLY MODULE SUBUNIT TAMB"/>
    <property type="match status" value="1"/>
</dbReference>
<proteinExistence type="predicted"/>
<keyword evidence="3" id="KW-1133">Transmembrane helix</keyword>
<keyword evidence="7" id="KW-1185">Reference proteome</keyword>
<gene>
    <name evidence="6" type="ORF">N8A98_13670</name>
</gene>
<sequence>MARLTMHHRRLLATGLVLCGLGVPAAIVAQDVLTMSDQQQKDWLTSFVQDRLSTPERQISLSNIDGVLGSNVSVREITISDAEGVWLRVNNATLTWNQAALFLGKLDVQSLKADSIEYLRNAVPTEGADLPPAEAGSLQIPEFPVAVVLQELAIPKVTFGEGVFGLGSEISLNGAFTLEGGNLTTNLDIVRLDGPGGTLDLDVDYKKADNSVDLGLALVEPADGVIANLLNIENRPAMNLSLKGAGPVADLRTELVLQANQQTALSGVATVTQQPEGFAIAADLRGPLSTLMAEPYRPFFGAETALTANALVRSAGGLSISGLKLTGGQLALEASAETTPDNFLRQLVLNATVADPAGGAVTLPVPGSATHVQSAQFNIDFGAGNSEDWSSNLSIGGFQSPGFAADTLALTLGGVAANLSDPATRRLTFNGDGTLAGIAASDEVEAALGDSIGLGIAGLWNAGQPVQLAQFRVVGKALTAALQGQLDGLEFNGDIGLQTSSISPFSGLAGRELDGALDLKATGSLTPLTGGFDLTLDGSGTNLAIDDETADRLLAGTVALSGRVARTEAGLVAENFRIANNQVQMLADGTYSNALADFTFNLDLSDLGLLSDAASGPLKVVGTAKGQDNVIDLNLDATVASGSLVDRNLRDAKIGFAGRYNVDRLDGQLSGAAELDGFRTSLAGDVAVTETEQSLANLDFQAAGTRITGGIVRNAKTSLLDGGLSVVAPDVSVAAALALLEAKGAVNADIQLTPTDGKQGANIRGDVRDLAVNDIRVGAADINATIADLFGVPVIDGAANASNVAAAGVTINTLTASANQTGNTTAFDAQAALATGTNVDVAGSLTPIDQGYRLALDRAQLRQGQLAAALAQPTILSVSGSNVALNAVRFNVGSGSITANGTAGEALDLVVDINALPLSIANAIMPELGLAGTLNGRANIGGTGSAPRVSFQAQGQGINAAAISEFGIAPLSVTTNGSFANNTVTLAALSANGSGGLTLTGSGTIPLAGNGLNLTINGSAPLALANQFVADRGGQLSGTANLDARVSGSISAPQFGGTASISNGGYVDPELNARLEGITGSAALSGERAVINNFSANLSTGGSVSASGSIGLSANFPADLRIALNSARYADGNLFVATASGQLALTGNLTGSPLLSGDVLVEEANITVPDSFGGGAELIDVQHVRTPPAVEQTLARAKVDERGAPIPQTRPSGVVLDVNVNAPNQIFIRGRGLDAEVGGSVRLTGPVSDIQPVGAFSLNRGRLAILGQRVTFQSGEVTLVGDLDPFLNFVAETEGEGITVYVTVSGRASDIAVSFTSTPMLPQDEVLSQLIFKRSMSELSPLQLAKLAGAAASLMGGGGNGLVDSLRSAAGLDDLDIVTDDAGNVAVQAGTYIQDNVYLGVQAGANGQSKVTINLDVTNDLKVTGAAGQDGNTSMGVFYEKDY</sequence>
<evidence type="ECO:0000256" key="4">
    <source>
        <dbReference type="ARBA" id="ARBA00023136"/>
    </source>
</evidence>
<dbReference type="PANTHER" id="PTHR36985:SF1">
    <property type="entry name" value="TRANSLOCATION AND ASSEMBLY MODULE SUBUNIT TAMB"/>
    <property type="match status" value="1"/>
</dbReference>
<keyword evidence="2" id="KW-0812">Transmembrane</keyword>
<reference evidence="6 7" key="1">
    <citation type="submission" date="2022-09" db="EMBL/GenBank/DDBJ databases">
        <title>Interaction between co-microsymbionts with complementary sets of symbiotic genes in legume-rhizobium systems.</title>
        <authorList>
            <person name="Safronova V."/>
            <person name="Sazanova A."/>
            <person name="Afonin A."/>
            <person name="Chirak E."/>
        </authorList>
    </citation>
    <scope>NUCLEOTIDE SEQUENCE [LARGE SCALE GENOMIC DNA]</scope>
    <source>
        <strain evidence="6 7">A18/4-1</strain>
    </source>
</reference>
<dbReference type="Proteomes" id="UP001061862">
    <property type="component" value="Chromosome"/>
</dbReference>
<comment type="subcellular location">
    <subcellularLocation>
        <location evidence="1">Membrane</location>
        <topology evidence="1">Single-pass membrane protein</topology>
    </subcellularLocation>
</comment>
<evidence type="ECO:0000256" key="3">
    <source>
        <dbReference type="ARBA" id="ARBA00022989"/>
    </source>
</evidence>
<evidence type="ECO:0000256" key="2">
    <source>
        <dbReference type="ARBA" id="ARBA00022692"/>
    </source>
</evidence>
<dbReference type="Pfam" id="PF04357">
    <property type="entry name" value="TamB"/>
    <property type="match status" value="1"/>
</dbReference>
<evidence type="ECO:0000259" key="5">
    <source>
        <dbReference type="Pfam" id="PF04357"/>
    </source>
</evidence>
<feature type="domain" description="Translocation and assembly module TamB C-terminal" evidence="5">
    <location>
        <begin position="1093"/>
        <end position="1443"/>
    </location>
</feature>
<organism evidence="6 7">
    <name type="scientific">Devosia neptuniae</name>
    <dbReference type="NCBI Taxonomy" id="191302"/>
    <lineage>
        <taxon>Bacteria</taxon>
        <taxon>Pseudomonadati</taxon>
        <taxon>Pseudomonadota</taxon>
        <taxon>Alphaproteobacteria</taxon>
        <taxon>Hyphomicrobiales</taxon>
        <taxon>Devosiaceae</taxon>
        <taxon>Devosia</taxon>
    </lineage>
</organism>
<evidence type="ECO:0000313" key="6">
    <source>
        <dbReference type="EMBL" id="UXN68317.1"/>
    </source>
</evidence>
<dbReference type="RefSeq" id="WP_262166102.1">
    <property type="nucleotide sequence ID" value="NZ_CP104965.1"/>
</dbReference>
<dbReference type="EMBL" id="CP104965">
    <property type="protein sequence ID" value="UXN68317.1"/>
    <property type="molecule type" value="Genomic_DNA"/>
</dbReference>
<protein>
    <submittedName>
        <fullName evidence="6">Translocation/assembly module TamB domain-containing protein</fullName>
    </submittedName>
</protein>
<keyword evidence="4" id="KW-0472">Membrane</keyword>
<accession>A0ABY6C7V6</accession>